<dbReference type="Proteomes" id="UP001604277">
    <property type="component" value="Unassembled WGS sequence"/>
</dbReference>
<comment type="caution">
    <text evidence="1">The sequence shown here is derived from an EMBL/GenBank/DDBJ whole genome shotgun (WGS) entry which is preliminary data.</text>
</comment>
<gene>
    <name evidence="1" type="ORF">Fot_04139</name>
</gene>
<organism evidence="1 2">
    <name type="scientific">Forsythia ovata</name>
    <dbReference type="NCBI Taxonomy" id="205694"/>
    <lineage>
        <taxon>Eukaryota</taxon>
        <taxon>Viridiplantae</taxon>
        <taxon>Streptophyta</taxon>
        <taxon>Embryophyta</taxon>
        <taxon>Tracheophyta</taxon>
        <taxon>Spermatophyta</taxon>
        <taxon>Magnoliopsida</taxon>
        <taxon>eudicotyledons</taxon>
        <taxon>Gunneridae</taxon>
        <taxon>Pentapetalae</taxon>
        <taxon>asterids</taxon>
        <taxon>lamiids</taxon>
        <taxon>Lamiales</taxon>
        <taxon>Oleaceae</taxon>
        <taxon>Forsythieae</taxon>
        <taxon>Forsythia</taxon>
    </lineage>
</organism>
<proteinExistence type="predicted"/>
<evidence type="ECO:0000313" key="2">
    <source>
        <dbReference type="Proteomes" id="UP001604277"/>
    </source>
</evidence>
<keyword evidence="2" id="KW-1185">Reference proteome</keyword>
<dbReference type="AlphaFoldDB" id="A0ABD1XFR2"/>
<reference evidence="2" key="1">
    <citation type="submission" date="2024-07" db="EMBL/GenBank/DDBJ databases">
        <title>Two chromosome-level genome assemblies of Korean endemic species Abeliophyllum distichum and Forsythia ovata (Oleaceae).</title>
        <authorList>
            <person name="Jang H."/>
        </authorList>
    </citation>
    <scope>NUCLEOTIDE SEQUENCE [LARGE SCALE GENOMIC DNA]</scope>
</reference>
<protein>
    <submittedName>
        <fullName evidence="1">Uncharacterized protein</fullName>
    </submittedName>
</protein>
<accession>A0ABD1XFR2</accession>
<sequence>MPFTDCQEASFASFSSLGFSILSKPRDHVHLMESPHEASAQEIELKAFHKLVVERFHLVGPPPPIPPTREASQFYLTSASLSGPMEITLAASIITTTALLLKFYTFLWV</sequence>
<dbReference type="EMBL" id="JBFOLJ010000001">
    <property type="protein sequence ID" value="KAL2559400.1"/>
    <property type="molecule type" value="Genomic_DNA"/>
</dbReference>
<evidence type="ECO:0000313" key="1">
    <source>
        <dbReference type="EMBL" id="KAL2559400.1"/>
    </source>
</evidence>
<name>A0ABD1XFR2_9LAMI</name>